<keyword evidence="2" id="KW-1185">Reference proteome</keyword>
<accession>A0A0L0W5G4</accession>
<gene>
    <name evidence="1" type="ORF">PSTG_00081</name>
</gene>
<dbReference type="EMBL" id="AJIL01000002">
    <property type="protein sequence ID" value="KNF06766.1"/>
    <property type="molecule type" value="Genomic_DNA"/>
</dbReference>
<reference evidence="2" key="1">
    <citation type="submission" date="2014-03" db="EMBL/GenBank/DDBJ databases">
        <title>The Genome Sequence of Puccinia striiformis f. sp. tritici PST-78.</title>
        <authorList>
            <consortium name="The Broad Institute Genome Sequencing Platform"/>
            <person name="Cuomo C."/>
            <person name="Hulbert S."/>
            <person name="Chen X."/>
            <person name="Walker B."/>
            <person name="Young S.K."/>
            <person name="Zeng Q."/>
            <person name="Gargeya S."/>
            <person name="Fitzgerald M."/>
            <person name="Haas B."/>
            <person name="Abouelleil A."/>
            <person name="Alvarado L."/>
            <person name="Arachchi H.M."/>
            <person name="Berlin A.M."/>
            <person name="Chapman S.B."/>
            <person name="Goldberg J."/>
            <person name="Griggs A."/>
            <person name="Gujja S."/>
            <person name="Hansen M."/>
            <person name="Howarth C."/>
            <person name="Imamovic A."/>
            <person name="Larimer J."/>
            <person name="McCowan C."/>
            <person name="Montmayeur A."/>
            <person name="Murphy C."/>
            <person name="Neiman D."/>
            <person name="Pearson M."/>
            <person name="Priest M."/>
            <person name="Roberts A."/>
            <person name="Saif S."/>
            <person name="Shea T."/>
            <person name="Sisk P."/>
            <person name="Sykes S."/>
            <person name="Wortman J."/>
            <person name="Nusbaum C."/>
            <person name="Birren B."/>
        </authorList>
    </citation>
    <scope>NUCLEOTIDE SEQUENCE [LARGE SCALE GENOMIC DNA]</scope>
    <source>
        <strain evidence="2">race PST-78</strain>
    </source>
</reference>
<dbReference type="OrthoDB" id="2496723at2759"/>
<protein>
    <submittedName>
        <fullName evidence="1">Uncharacterized protein</fullName>
    </submittedName>
</protein>
<evidence type="ECO:0000313" key="1">
    <source>
        <dbReference type="EMBL" id="KNF06766.1"/>
    </source>
</evidence>
<name>A0A0L0W5G4_9BASI</name>
<proteinExistence type="predicted"/>
<dbReference type="Proteomes" id="UP000054564">
    <property type="component" value="Unassembled WGS sequence"/>
</dbReference>
<organism evidence="1 2">
    <name type="scientific">Puccinia striiformis f. sp. tritici PST-78</name>
    <dbReference type="NCBI Taxonomy" id="1165861"/>
    <lineage>
        <taxon>Eukaryota</taxon>
        <taxon>Fungi</taxon>
        <taxon>Dikarya</taxon>
        <taxon>Basidiomycota</taxon>
        <taxon>Pucciniomycotina</taxon>
        <taxon>Pucciniomycetes</taxon>
        <taxon>Pucciniales</taxon>
        <taxon>Pucciniaceae</taxon>
        <taxon>Puccinia</taxon>
    </lineage>
</organism>
<comment type="caution">
    <text evidence="1">The sequence shown here is derived from an EMBL/GenBank/DDBJ whole genome shotgun (WGS) entry which is preliminary data.</text>
</comment>
<evidence type="ECO:0000313" key="2">
    <source>
        <dbReference type="Proteomes" id="UP000054564"/>
    </source>
</evidence>
<dbReference type="AlphaFoldDB" id="A0A0L0W5G4"/>
<sequence>MKEQDKLAWIEELATRESSNNLKEFVHLLWCINSKFIRTFAPGDKDYIQEQLSVQNCILNIVKTQGRPKSVAMQDHDNKEEVLVNLLKRARATSYPAASRFIYYKIYISAPGAAVCRSQILMTKTVIASLKSCYKTHNLEKWQALFTKDGEFIKALVRIRCWDSYGLSAQRSFYFKFFGKKDKLPSFQPLLQQLENWIDPSSKDPDEFYKSHVKFFKTTFPYKVTETFDLLWKINSRFIESLGYHPNEPVFLHEQSEVQQELIKPATKDN</sequence>